<evidence type="ECO:0000313" key="3">
    <source>
        <dbReference type="Proteomes" id="UP001372834"/>
    </source>
</evidence>
<accession>A0AAN8PHK4</accession>
<evidence type="ECO:0000313" key="2">
    <source>
        <dbReference type="EMBL" id="KAK6629816.1"/>
    </source>
</evidence>
<comment type="caution">
    <text evidence="2">The sequence shown here is derived from an EMBL/GenBank/DDBJ whole genome shotgun (WGS) entry which is preliminary data.</text>
</comment>
<sequence length="98" mass="10757">MVTNTHREGFCATDLEGVPPEDPIYLNTAGSEKRCNRLPYGIHKITFEVTLWTSEVTKSRAFGLGTTSKFDLLVVEASPPGSSKSDENNLVHKTTSTK</sequence>
<name>A0AAN8PHK4_POLSC</name>
<reference evidence="2 3" key="1">
    <citation type="submission" date="2023-10" db="EMBL/GenBank/DDBJ databases">
        <title>Genomes of two closely related lineages of the louse Polyplax serrata with different host specificities.</title>
        <authorList>
            <person name="Martinu J."/>
            <person name="Tarabai H."/>
            <person name="Stefka J."/>
            <person name="Hypsa V."/>
        </authorList>
    </citation>
    <scope>NUCLEOTIDE SEQUENCE [LARGE SCALE GENOMIC DNA]</scope>
    <source>
        <strain evidence="2">HR10_N</strain>
    </source>
</reference>
<gene>
    <name evidence="2" type="ORF">RUM43_003636</name>
</gene>
<dbReference type="Proteomes" id="UP001372834">
    <property type="component" value="Unassembled WGS sequence"/>
</dbReference>
<organism evidence="2 3">
    <name type="scientific">Polyplax serrata</name>
    <name type="common">Common mouse louse</name>
    <dbReference type="NCBI Taxonomy" id="468196"/>
    <lineage>
        <taxon>Eukaryota</taxon>
        <taxon>Metazoa</taxon>
        <taxon>Ecdysozoa</taxon>
        <taxon>Arthropoda</taxon>
        <taxon>Hexapoda</taxon>
        <taxon>Insecta</taxon>
        <taxon>Pterygota</taxon>
        <taxon>Neoptera</taxon>
        <taxon>Paraneoptera</taxon>
        <taxon>Psocodea</taxon>
        <taxon>Troctomorpha</taxon>
        <taxon>Phthiraptera</taxon>
        <taxon>Anoplura</taxon>
        <taxon>Polyplacidae</taxon>
        <taxon>Polyplax</taxon>
    </lineage>
</organism>
<feature type="region of interest" description="Disordered" evidence="1">
    <location>
        <begin position="77"/>
        <end position="98"/>
    </location>
</feature>
<protein>
    <submittedName>
        <fullName evidence="2">Uncharacterized protein</fullName>
    </submittedName>
</protein>
<dbReference type="AlphaFoldDB" id="A0AAN8PHK4"/>
<proteinExistence type="predicted"/>
<dbReference type="EMBL" id="JAWJWE010000036">
    <property type="protein sequence ID" value="KAK6629816.1"/>
    <property type="molecule type" value="Genomic_DNA"/>
</dbReference>
<evidence type="ECO:0000256" key="1">
    <source>
        <dbReference type="SAM" id="MobiDB-lite"/>
    </source>
</evidence>